<evidence type="ECO:0000313" key="1">
    <source>
        <dbReference type="EMBL" id="SBW05163.1"/>
    </source>
</evidence>
<gene>
    <name evidence="1" type="ORF">KL86DYS1_31038</name>
</gene>
<dbReference type="RefSeq" id="WP_296943290.1">
    <property type="nucleotide sequence ID" value="NZ_LT599032.1"/>
</dbReference>
<reference evidence="1" key="1">
    <citation type="submission" date="2016-04" db="EMBL/GenBank/DDBJ databases">
        <authorList>
            <person name="Evans L.H."/>
            <person name="Alamgir A."/>
            <person name="Owens N."/>
            <person name="Weber N.D."/>
            <person name="Virtaneva K."/>
            <person name="Barbian K."/>
            <person name="Babar A."/>
            <person name="Rosenke K."/>
        </authorList>
    </citation>
    <scope>NUCLEOTIDE SEQUENCE</scope>
    <source>
        <strain evidence="1">86-1</strain>
    </source>
</reference>
<proteinExistence type="predicted"/>
<protein>
    <submittedName>
        <fullName evidence="1">Uncharacterized protein</fullName>
    </submittedName>
</protein>
<sequence length="73" mass="8044">MFISGDLAQSCRAFPGLSLLLALPKSKQKASAKFLGDPQSVCRLKGTNGLSPRHFQRRLHRVGTPPAKLMRVR</sequence>
<accession>A0A212K0H1</accession>
<organism evidence="1">
    <name type="scientific">uncultured Dysgonomonas sp</name>
    <dbReference type="NCBI Taxonomy" id="206096"/>
    <lineage>
        <taxon>Bacteria</taxon>
        <taxon>Pseudomonadati</taxon>
        <taxon>Bacteroidota</taxon>
        <taxon>Bacteroidia</taxon>
        <taxon>Bacteroidales</taxon>
        <taxon>Dysgonomonadaceae</taxon>
        <taxon>Dysgonomonas</taxon>
        <taxon>environmental samples</taxon>
    </lineage>
</organism>
<dbReference type="AlphaFoldDB" id="A0A212K0H1"/>
<dbReference type="EMBL" id="FLUM01000003">
    <property type="protein sequence ID" value="SBW05163.1"/>
    <property type="molecule type" value="Genomic_DNA"/>
</dbReference>
<name>A0A212K0H1_9BACT</name>